<proteinExistence type="predicted"/>
<evidence type="ECO:0000313" key="2">
    <source>
        <dbReference type="Proteomes" id="UP001140087"/>
    </source>
</evidence>
<protein>
    <submittedName>
        <fullName evidence="1">dTDP-fucopyranose mutase</fullName>
    </submittedName>
</protein>
<gene>
    <name evidence="1" type="primary">fcf2</name>
    <name evidence="1" type="ORF">H4R21_002399</name>
</gene>
<dbReference type="EMBL" id="JANBUN010000613">
    <property type="protein sequence ID" value="KAJ2802487.1"/>
    <property type="molecule type" value="Genomic_DNA"/>
</dbReference>
<dbReference type="Proteomes" id="UP001140087">
    <property type="component" value="Unassembled WGS sequence"/>
</dbReference>
<comment type="caution">
    <text evidence="1">The sequence shown here is derived from an EMBL/GenBank/DDBJ whole genome shotgun (WGS) entry which is preliminary data.</text>
</comment>
<organism evidence="1 2">
    <name type="scientific">Coemansia helicoidea</name>
    <dbReference type="NCBI Taxonomy" id="1286919"/>
    <lineage>
        <taxon>Eukaryota</taxon>
        <taxon>Fungi</taxon>
        <taxon>Fungi incertae sedis</taxon>
        <taxon>Zoopagomycota</taxon>
        <taxon>Kickxellomycotina</taxon>
        <taxon>Kickxellomycetes</taxon>
        <taxon>Kickxellales</taxon>
        <taxon>Kickxellaceae</taxon>
        <taxon>Coemansia</taxon>
    </lineage>
</organism>
<accession>A0ACC1L8J0</accession>
<name>A0ACC1L8J0_9FUNG</name>
<sequence>MLLDTNDGELARLLSQARQELARKEGERPQTSAPAGQPALAVSLRLDAGDSAGGSRLLKIDSETGMARLDASAVHNTREARVSTASSSAAVAAELEGTAARPDPTERRMGPRERAREREQTAGKQWFGMKAPAMTPELKNDLRVLQLRNVLDPKRFYKKSTTSKQIPKYFEAGTIVEGPTEFYSARLTKKERRTNLVDEVLADKKSRDYLKRKIGEIHAHNASGGKGWYRAGGAGGRGKTNGGAKSGPGGAARPGKKTKQLRK</sequence>
<reference evidence="1" key="1">
    <citation type="submission" date="2022-07" db="EMBL/GenBank/DDBJ databases">
        <title>Phylogenomic reconstructions and comparative analyses of Kickxellomycotina fungi.</title>
        <authorList>
            <person name="Reynolds N.K."/>
            <person name="Stajich J.E."/>
            <person name="Barry K."/>
            <person name="Grigoriev I.V."/>
            <person name="Crous P."/>
            <person name="Smith M.E."/>
        </authorList>
    </citation>
    <scope>NUCLEOTIDE SEQUENCE</scope>
    <source>
        <strain evidence="1">BCRC 34780</strain>
    </source>
</reference>
<evidence type="ECO:0000313" key="1">
    <source>
        <dbReference type="EMBL" id="KAJ2802487.1"/>
    </source>
</evidence>
<keyword evidence="2" id="KW-1185">Reference proteome</keyword>